<reference evidence="1" key="1">
    <citation type="journal article" date="2014" name="Int. J. Syst. Evol. Microbiol.">
        <title>Complete genome of a new Firmicutes species belonging to the dominant human colonic microbiota ('Ruminococcus bicirculans') reveals two chromosomes and a selective capacity to utilize plant glucans.</title>
        <authorList>
            <consortium name="NISC Comparative Sequencing Program"/>
            <person name="Wegmann U."/>
            <person name="Louis P."/>
            <person name="Goesmann A."/>
            <person name="Henrissat B."/>
            <person name="Duncan S.H."/>
            <person name="Flint H.J."/>
        </authorList>
    </citation>
    <scope>NUCLEOTIDE SEQUENCE</scope>
    <source>
        <strain evidence="1">NBRC 108216</strain>
    </source>
</reference>
<name>A0ABQ5V024_9PROT</name>
<organism evidence="1 2">
    <name type="scientific">Algimonas porphyrae</name>
    <dbReference type="NCBI Taxonomy" id="1128113"/>
    <lineage>
        <taxon>Bacteria</taxon>
        <taxon>Pseudomonadati</taxon>
        <taxon>Pseudomonadota</taxon>
        <taxon>Alphaproteobacteria</taxon>
        <taxon>Maricaulales</taxon>
        <taxon>Robiginitomaculaceae</taxon>
        <taxon>Algimonas</taxon>
    </lineage>
</organism>
<dbReference type="Proteomes" id="UP001161390">
    <property type="component" value="Unassembled WGS sequence"/>
</dbReference>
<reference evidence="1" key="2">
    <citation type="submission" date="2023-01" db="EMBL/GenBank/DDBJ databases">
        <title>Draft genome sequence of Algimonas porphyrae strain NBRC 108216.</title>
        <authorList>
            <person name="Sun Q."/>
            <person name="Mori K."/>
        </authorList>
    </citation>
    <scope>NUCLEOTIDE SEQUENCE</scope>
    <source>
        <strain evidence="1">NBRC 108216</strain>
    </source>
</reference>
<dbReference type="Pfam" id="PF04985">
    <property type="entry name" value="Phage_tube"/>
    <property type="match status" value="1"/>
</dbReference>
<dbReference type="RefSeq" id="WP_284371193.1">
    <property type="nucleotide sequence ID" value="NZ_BSNJ01000003.1"/>
</dbReference>
<evidence type="ECO:0008006" key="3">
    <source>
        <dbReference type="Google" id="ProtNLM"/>
    </source>
</evidence>
<gene>
    <name evidence="1" type="ORF">GCM10007854_14690</name>
</gene>
<comment type="caution">
    <text evidence="1">The sequence shown here is derived from an EMBL/GenBank/DDBJ whole genome shotgun (WGS) entry which is preliminary data.</text>
</comment>
<dbReference type="EMBL" id="BSNJ01000003">
    <property type="protein sequence ID" value="GLQ20514.1"/>
    <property type="molecule type" value="Genomic_DNA"/>
</dbReference>
<evidence type="ECO:0000313" key="1">
    <source>
        <dbReference type="EMBL" id="GLQ20514.1"/>
    </source>
</evidence>
<dbReference type="NCBIfam" id="TIGR01611">
    <property type="entry name" value="tail_tube"/>
    <property type="match status" value="1"/>
</dbReference>
<accession>A0ABQ5V024</accession>
<keyword evidence="2" id="KW-1185">Reference proteome</keyword>
<sequence length="166" mass="17997">MIELPKVVSDFTAFIDGRGLAGRINEAKIPAIGLVTEEHTAGGMGGTVDIWMGLVEKMETEVTVDGMSAAFTEGLGRSDFPLTLRGVLVNDDVTEQAIFQTRGLYKKAEFGDLKRKDKGSQKLMATLSYFKATIGSVEIVEVDVINKIFIVDGVDRFAEHRAALGL</sequence>
<dbReference type="InterPro" id="IPR006498">
    <property type="entry name" value="Tail_tube"/>
</dbReference>
<evidence type="ECO:0000313" key="2">
    <source>
        <dbReference type="Proteomes" id="UP001161390"/>
    </source>
</evidence>
<protein>
    <recommendedName>
        <fullName evidence="3">Phage major tail tube protein</fullName>
    </recommendedName>
</protein>
<proteinExistence type="predicted"/>